<dbReference type="Gene3D" id="3.30.200.20">
    <property type="entry name" value="Phosphorylase Kinase, domain 1"/>
    <property type="match status" value="1"/>
</dbReference>
<feature type="region of interest" description="Disordered" evidence="16">
    <location>
        <begin position="782"/>
        <end position="1193"/>
    </location>
</feature>
<dbReference type="PANTHER" id="PTHR24417:SF0">
    <property type="entry name" value="SERINE_THREONINE-PROTEIN KINASE LMTK1"/>
    <property type="match status" value="1"/>
</dbReference>
<accession>A0A8C8TE51</accession>
<keyword evidence="5" id="KW-0597">Phosphoprotein</keyword>
<keyword evidence="8 15" id="KW-0547">Nucleotide-binding</keyword>
<feature type="compositionally biased region" description="Polar residues" evidence="16">
    <location>
        <begin position="876"/>
        <end position="886"/>
    </location>
</feature>
<keyword evidence="12" id="KW-0472">Membrane</keyword>
<keyword evidence="19" id="KW-1185">Reference proteome</keyword>
<feature type="domain" description="Protein kinase" evidence="17">
    <location>
        <begin position="135"/>
        <end position="405"/>
    </location>
</feature>
<feature type="compositionally biased region" description="Low complexity" evidence="16">
    <location>
        <begin position="1059"/>
        <end position="1068"/>
    </location>
</feature>
<evidence type="ECO:0000259" key="17">
    <source>
        <dbReference type="PROSITE" id="PS50011"/>
    </source>
</evidence>
<feature type="region of interest" description="Disordered" evidence="16">
    <location>
        <begin position="1243"/>
        <end position="1310"/>
    </location>
</feature>
<evidence type="ECO:0000256" key="5">
    <source>
        <dbReference type="ARBA" id="ARBA00022553"/>
    </source>
</evidence>
<dbReference type="InterPro" id="IPR008266">
    <property type="entry name" value="Tyr_kinase_AS"/>
</dbReference>
<dbReference type="InterPro" id="IPR000719">
    <property type="entry name" value="Prot_kinase_dom"/>
</dbReference>
<feature type="compositionally biased region" description="Pro residues" evidence="16">
    <location>
        <begin position="612"/>
        <end position="624"/>
    </location>
</feature>
<feature type="compositionally biased region" description="Low complexity" evidence="16">
    <location>
        <begin position="911"/>
        <end position="925"/>
    </location>
</feature>
<evidence type="ECO:0000256" key="9">
    <source>
        <dbReference type="ARBA" id="ARBA00022777"/>
    </source>
</evidence>
<dbReference type="FunFam" id="1.10.510.10:FF:000347">
    <property type="entry name" value="Apoptosis associated tyrosine kinase"/>
    <property type="match status" value="1"/>
</dbReference>
<evidence type="ECO:0000313" key="19">
    <source>
        <dbReference type="Proteomes" id="UP000694547"/>
    </source>
</evidence>
<evidence type="ECO:0000256" key="8">
    <source>
        <dbReference type="ARBA" id="ARBA00022741"/>
    </source>
</evidence>
<reference evidence="18 19" key="1">
    <citation type="submission" date="2018-10" db="EMBL/GenBank/DDBJ databases">
        <title>Improved assembly of the deer mouse Peromyscus maniculatus genome.</title>
        <authorList>
            <person name="Lassance J.-M."/>
            <person name="Hoekstra H.E."/>
        </authorList>
    </citation>
    <scope>NUCLEOTIDE SEQUENCE [LARGE SCALE GENOMIC DNA]</scope>
</reference>
<evidence type="ECO:0000256" key="11">
    <source>
        <dbReference type="ARBA" id="ARBA00022989"/>
    </source>
</evidence>
<feature type="binding site" evidence="15">
    <location>
        <position position="166"/>
    </location>
    <ligand>
        <name>ATP</name>
        <dbReference type="ChEBI" id="CHEBI:30616"/>
    </ligand>
</feature>
<protein>
    <recommendedName>
        <fullName evidence="3">non-specific serine/threonine protein kinase</fullName>
        <ecNumber evidence="3">2.7.11.1</ecNumber>
    </recommendedName>
</protein>
<feature type="compositionally biased region" description="Low complexity" evidence="16">
    <location>
        <begin position="682"/>
        <end position="693"/>
    </location>
</feature>
<dbReference type="PANTHER" id="PTHR24417">
    <property type="entry name" value="SERINE/THREONINE-PROTEIN KINASE LMTK1"/>
    <property type="match status" value="1"/>
</dbReference>
<comment type="subcellular location">
    <subcellularLocation>
        <location evidence="2">Cell projection</location>
        <location evidence="2">Dendrite</location>
    </subcellularLocation>
    <subcellularLocation>
        <location evidence="1">Membrane</location>
        <topology evidence="1">Single-pass membrane protein</topology>
    </subcellularLocation>
</comment>
<feature type="compositionally biased region" description="Polar residues" evidence="16">
    <location>
        <begin position="857"/>
        <end position="867"/>
    </location>
</feature>
<dbReference type="GeneTree" id="ENSGT00940000154244"/>
<organism evidence="18 19">
    <name type="scientific">Peromyscus maniculatus bairdii</name>
    <name type="common">Prairie deer mouse</name>
    <dbReference type="NCBI Taxonomy" id="230844"/>
    <lineage>
        <taxon>Eukaryota</taxon>
        <taxon>Metazoa</taxon>
        <taxon>Chordata</taxon>
        <taxon>Craniata</taxon>
        <taxon>Vertebrata</taxon>
        <taxon>Euteleostomi</taxon>
        <taxon>Mammalia</taxon>
        <taxon>Eutheria</taxon>
        <taxon>Euarchontoglires</taxon>
        <taxon>Glires</taxon>
        <taxon>Rodentia</taxon>
        <taxon>Myomorpha</taxon>
        <taxon>Muroidea</taxon>
        <taxon>Cricetidae</taxon>
        <taxon>Neotominae</taxon>
        <taxon>Peromyscus</taxon>
    </lineage>
</organism>
<feature type="region of interest" description="Disordered" evidence="16">
    <location>
        <begin position="1348"/>
        <end position="1372"/>
    </location>
</feature>
<dbReference type="PROSITE" id="PS00107">
    <property type="entry name" value="PROTEIN_KINASE_ATP"/>
    <property type="match status" value="1"/>
</dbReference>
<dbReference type="CDD" id="cd05087">
    <property type="entry name" value="PTKc_Aatyk1"/>
    <property type="match status" value="1"/>
</dbReference>
<dbReference type="InterPro" id="IPR017441">
    <property type="entry name" value="Protein_kinase_ATP_BS"/>
</dbReference>
<name>A0A8C8TE51_PERMB</name>
<evidence type="ECO:0000256" key="16">
    <source>
        <dbReference type="SAM" id="MobiDB-lite"/>
    </source>
</evidence>
<dbReference type="FunFam" id="3.30.200.20:FF:000275">
    <property type="entry name" value="Apoptosis associated tyrosine kinase"/>
    <property type="match status" value="1"/>
</dbReference>
<dbReference type="InterPro" id="IPR001245">
    <property type="entry name" value="Ser-Thr/Tyr_kinase_cat_dom"/>
</dbReference>
<evidence type="ECO:0000256" key="1">
    <source>
        <dbReference type="ARBA" id="ARBA00004167"/>
    </source>
</evidence>
<keyword evidence="10 15" id="KW-0067">ATP-binding</keyword>
<comment type="catalytic activity">
    <reaction evidence="13">
        <text>L-threonyl-[protein] + ATP = O-phospho-L-threonyl-[protein] + ADP + H(+)</text>
        <dbReference type="Rhea" id="RHEA:46608"/>
        <dbReference type="Rhea" id="RHEA-COMP:11060"/>
        <dbReference type="Rhea" id="RHEA-COMP:11605"/>
        <dbReference type="ChEBI" id="CHEBI:15378"/>
        <dbReference type="ChEBI" id="CHEBI:30013"/>
        <dbReference type="ChEBI" id="CHEBI:30616"/>
        <dbReference type="ChEBI" id="CHEBI:61977"/>
        <dbReference type="ChEBI" id="CHEBI:456216"/>
        <dbReference type="EC" id="2.7.11.1"/>
    </reaction>
</comment>
<evidence type="ECO:0000256" key="2">
    <source>
        <dbReference type="ARBA" id="ARBA00004279"/>
    </source>
</evidence>
<feature type="region of interest" description="Disordered" evidence="16">
    <location>
        <begin position="556"/>
        <end position="629"/>
    </location>
</feature>
<comment type="catalytic activity">
    <reaction evidence="14">
        <text>L-seryl-[protein] + ATP = O-phospho-L-seryl-[protein] + ADP + H(+)</text>
        <dbReference type="Rhea" id="RHEA:17989"/>
        <dbReference type="Rhea" id="RHEA-COMP:9863"/>
        <dbReference type="Rhea" id="RHEA-COMP:11604"/>
        <dbReference type="ChEBI" id="CHEBI:15378"/>
        <dbReference type="ChEBI" id="CHEBI:29999"/>
        <dbReference type="ChEBI" id="CHEBI:30616"/>
        <dbReference type="ChEBI" id="CHEBI:83421"/>
        <dbReference type="ChEBI" id="CHEBI:456216"/>
        <dbReference type="EC" id="2.7.11.1"/>
    </reaction>
</comment>
<dbReference type="PRINTS" id="PR00109">
    <property type="entry name" value="TYRKINASE"/>
</dbReference>
<dbReference type="PROSITE" id="PS00109">
    <property type="entry name" value="PROTEIN_KINASE_TYR"/>
    <property type="match status" value="1"/>
</dbReference>
<dbReference type="EC" id="2.7.11.1" evidence="3"/>
<proteinExistence type="predicted"/>
<dbReference type="Gene3D" id="1.10.510.10">
    <property type="entry name" value="Transferase(Phosphotransferase) domain 1"/>
    <property type="match status" value="1"/>
</dbReference>
<reference evidence="18" key="3">
    <citation type="submission" date="2025-09" db="UniProtKB">
        <authorList>
            <consortium name="Ensembl"/>
        </authorList>
    </citation>
    <scope>IDENTIFICATION</scope>
</reference>
<dbReference type="GO" id="GO:0005524">
    <property type="term" value="F:ATP binding"/>
    <property type="evidence" value="ECO:0007669"/>
    <property type="project" value="UniProtKB-UniRule"/>
</dbReference>
<dbReference type="Proteomes" id="UP000694547">
    <property type="component" value="Chromosome 8"/>
</dbReference>
<dbReference type="SUPFAM" id="SSF56112">
    <property type="entry name" value="Protein kinase-like (PK-like)"/>
    <property type="match status" value="1"/>
</dbReference>
<feature type="compositionally biased region" description="Low complexity" evidence="16">
    <location>
        <begin position="1267"/>
        <end position="1276"/>
    </location>
</feature>
<dbReference type="InterPro" id="IPR042817">
    <property type="entry name" value="LMTK1_c"/>
</dbReference>
<dbReference type="GO" id="GO:0004674">
    <property type="term" value="F:protein serine/threonine kinase activity"/>
    <property type="evidence" value="ECO:0007669"/>
    <property type="project" value="UniProtKB-KW"/>
</dbReference>
<keyword evidence="4" id="KW-0723">Serine/threonine-protein kinase</keyword>
<reference evidence="18" key="2">
    <citation type="submission" date="2025-08" db="UniProtKB">
        <authorList>
            <consortium name="Ensembl"/>
        </authorList>
    </citation>
    <scope>IDENTIFICATION</scope>
</reference>
<feature type="compositionally biased region" description="Polar residues" evidence="16">
    <location>
        <begin position="649"/>
        <end position="661"/>
    </location>
</feature>
<dbReference type="Pfam" id="PF07714">
    <property type="entry name" value="PK_Tyr_Ser-Thr"/>
    <property type="match status" value="1"/>
</dbReference>
<feature type="compositionally biased region" description="Polar residues" evidence="16">
    <location>
        <begin position="1040"/>
        <end position="1049"/>
    </location>
</feature>
<evidence type="ECO:0000256" key="15">
    <source>
        <dbReference type="PROSITE-ProRule" id="PRU10141"/>
    </source>
</evidence>
<feature type="compositionally biased region" description="Low complexity" evidence="16">
    <location>
        <begin position="797"/>
        <end position="817"/>
    </location>
</feature>
<sequence length="1372" mass="145387">MPIALPALAMSSSFFNPSFAFSSHFDPDGAPLSELSWSSSLAVVAVSFSGLFTVIVLMLACLCCKKGGIGFKEFENAEGDEYVADFSEQGSPAAAAQNGPDVYVLPLTEVSLPMAKQPGRSVQLLKSTDLGRHSLLYLKEIGHGWFGKVFLGEVHSGVSGTQVVVKELKASASVQEQMQFLEEAQPYRALQHSNLLQCLAQCAEVTPYLLVMEFCPLGDLKGYLRSCRVTESMAPDPLTLQRMACEVACGVLHLHRHNYVHSDLALRNCLLTADLTVKVGDYGLSHCKYREDYLVTTDQLWVPLRWIAPELVDEVHGNLLVVDQTKTSNVWSLGVTIWELFELGAQPYPQHSDRQVLAYAVREQQLKLPKPQLQLSLSDRWYEVMQFCWLQPEQRPTAEEVHLLLSYLCAKGTTELEEEFERRWRSLRPGGGTGLGSGSTGPAVAAAELTAASSFPLLEQFTGDGFHVDSDDVLTVTETSHGLNFEYKWEAGCGAEAFPPPGGVSSPGSASRLQELCAPDSSPPGVVPVLSAHSPSVGSEYFIRLEGAVPAAGHDPDCAGCAPSPEAVTDQDNNSEDSTTTSLVMEPLLGHAPPVGGLWGPRDHHSCRRQEPPCPSRSPSPGTPMLPAEDIDWGVATFCPPFFDDPLSASPSGSPEAQASPSDEELEGEKTGKAAAQCGHWSSNVSANNNSGSRDPESWDPGYVSSFTDSYRDDLSSLEQTPRASPELGHPLSQEDPREFLPGLAAASPGPEPSHCFSLLPLCPAKGLAPASCLATRPWTEAAAGGGDNPQVEPKLAQEAESSAESQLSLPSVPSPSHEGAPLPSEEASAPDLLPAPPTPAAGSRVTVPMPALTLDSCGSSLGQEAPSSEDEDATEATSGVFTDLSSDGPHPEKPGITPALRCLQKQVGTPDSLDSLDIPSSASDGGCEVLSPLAAGPPAGQPRAVDSGYDTENYESPEFVLKEAHESSEPEAFGELASEGESPGPETLLSVSLGGLSKKNPYRDSAYFSDLDAESESTFGPEKCSGVQDSQKEQDLKSPPSSGHQSVQAFPGPDVPREALPPAQQPEEPLPDGRGPEPLGAQAPVEGQPVPSPSHSKCFLLTSVPLSSEGNGMAPQGPPGQLSGPAQLGRTGSPSTPRSPLCLALPGHAGALEGRPEDEEDSEDSDESDEELRCYSIQEPSEDSEEEPPAVPVVVAESQSARNLRSLLKMPSLLSEAFCEDLERKKKAVSFFDDVTVYLFDQESPTRETGEPFPSTKESLPTFLEGSPGSPSAPGLPRRADHLPDSSTPEQGSRFEWDDDFPPAPGKAAMVTALDPADPVLATPTTPAAPLSRFTVSPTPASRFSITHVSDSDAQSVGGPAASAGGRYTEA</sequence>
<feature type="region of interest" description="Disordered" evidence="16">
    <location>
        <begin position="644"/>
        <end position="755"/>
    </location>
</feature>
<dbReference type="PROSITE" id="PS50011">
    <property type="entry name" value="PROTEIN_KINASE_DOM"/>
    <property type="match status" value="1"/>
</dbReference>
<dbReference type="InterPro" id="IPR011009">
    <property type="entry name" value="Kinase-like_dom_sf"/>
</dbReference>
<evidence type="ECO:0000256" key="3">
    <source>
        <dbReference type="ARBA" id="ARBA00012513"/>
    </source>
</evidence>
<feature type="compositionally biased region" description="Low complexity" evidence="16">
    <location>
        <begin position="989"/>
        <end position="998"/>
    </location>
</feature>
<evidence type="ECO:0000256" key="13">
    <source>
        <dbReference type="ARBA" id="ARBA00047899"/>
    </source>
</evidence>
<evidence type="ECO:0000256" key="7">
    <source>
        <dbReference type="ARBA" id="ARBA00022692"/>
    </source>
</evidence>
<keyword evidence="7" id="KW-0812">Transmembrane</keyword>
<evidence type="ECO:0000256" key="4">
    <source>
        <dbReference type="ARBA" id="ARBA00022527"/>
    </source>
</evidence>
<dbReference type="GO" id="GO:0004713">
    <property type="term" value="F:protein tyrosine kinase activity"/>
    <property type="evidence" value="ECO:0007669"/>
    <property type="project" value="InterPro"/>
</dbReference>
<feature type="compositionally biased region" description="Basic and acidic residues" evidence="16">
    <location>
        <begin position="601"/>
        <end position="611"/>
    </location>
</feature>
<keyword evidence="11" id="KW-1133">Transmembrane helix</keyword>
<dbReference type="GO" id="GO:0007420">
    <property type="term" value="P:brain development"/>
    <property type="evidence" value="ECO:0007669"/>
    <property type="project" value="TreeGrafter"/>
</dbReference>
<dbReference type="GO" id="GO:0005737">
    <property type="term" value="C:cytoplasm"/>
    <property type="evidence" value="ECO:0007669"/>
    <property type="project" value="UniProtKB-ARBA"/>
</dbReference>
<dbReference type="GO" id="GO:0030425">
    <property type="term" value="C:dendrite"/>
    <property type="evidence" value="ECO:0007669"/>
    <property type="project" value="UniProtKB-SubCell"/>
</dbReference>
<keyword evidence="6" id="KW-0808">Transferase</keyword>
<evidence type="ECO:0000256" key="10">
    <source>
        <dbReference type="ARBA" id="ARBA00022840"/>
    </source>
</evidence>
<evidence type="ECO:0000256" key="14">
    <source>
        <dbReference type="ARBA" id="ARBA00048679"/>
    </source>
</evidence>
<evidence type="ECO:0000256" key="12">
    <source>
        <dbReference type="ARBA" id="ARBA00023136"/>
    </source>
</evidence>
<dbReference type="GO" id="GO:0012505">
    <property type="term" value="C:endomembrane system"/>
    <property type="evidence" value="ECO:0007669"/>
    <property type="project" value="UniProtKB-ARBA"/>
</dbReference>
<dbReference type="Ensembl" id="ENSPEMT00000012970.2">
    <property type="protein sequence ID" value="ENSPEMP00000008806.1"/>
    <property type="gene ID" value="ENSPEMG00000010287.2"/>
</dbReference>
<feature type="compositionally biased region" description="Acidic residues" evidence="16">
    <location>
        <begin position="1157"/>
        <end position="1171"/>
    </location>
</feature>
<keyword evidence="9" id="KW-0418">Kinase</keyword>
<feature type="compositionally biased region" description="Polar residues" evidence="16">
    <location>
        <begin position="570"/>
        <end position="583"/>
    </location>
</feature>
<evidence type="ECO:0000313" key="18">
    <source>
        <dbReference type="Ensembl" id="ENSPEMP00000008806.1"/>
    </source>
</evidence>
<dbReference type="GO" id="GO:0016020">
    <property type="term" value="C:membrane"/>
    <property type="evidence" value="ECO:0007669"/>
    <property type="project" value="UniProtKB-SubCell"/>
</dbReference>
<evidence type="ECO:0000256" key="6">
    <source>
        <dbReference type="ARBA" id="ARBA00022679"/>
    </source>
</evidence>